<reference evidence="4" key="2">
    <citation type="submission" date="2008-08" db="EMBL/GenBank/DDBJ databases">
        <authorList>
            <consortium name="Diatom Consortium"/>
            <person name="Grigoriev I."/>
            <person name="Grimwood J."/>
            <person name="Kuo A."/>
            <person name="Otillar R.P."/>
            <person name="Salamov A."/>
            <person name="Detter J.C."/>
            <person name="Lindquist E."/>
            <person name="Shapiro H."/>
            <person name="Lucas S."/>
            <person name="Glavina del Rio T."/>
            <person name="Pitluck S."/>
            <person name="Rokhsar D."/>
            <person name="Bowler C."/>
        </authorList>
    </citation>
    <scope>GENOME REANNOTATION</scope>
    <source>
        <strain evidence="4">CCAP 1055/1</strain>
    </source>
</reference>
<accession>B7G5B5</accession>
<dbReference type="InterPro" id="IPR011129">
    <property type="entry name" value="CSD"/>
</dbReference>
<dbReference type="HOGENOM" id="CLU_974742_0_0_1"/>
<feature type="region of interest" description="Disordered" evidence="1">
    <location>
        <begin position="68"/>
        <end position="136"/>
    </location>
</feature>
<dbReference type="OrthoDB" id="44272at2759"/>
<dbReference type="AlphaFoldDB" id="B7G5B5"/>
<reference evidence="3 4" key="1">
    <citation type="journal article" date="2008" name="Nature">
        <title>The Phaeodactylum genome reveals the evolutionary history of diatom genomes.</title>
        <authorList>
            <person name="Bowler C."/>
            <person name="Allen A.E."/>
            <person name="Badger J.H."/>
            <person name="Grimwood J."/>
            <person name="Jabbari K."/>
            <person name="Kuo A."/>
            <person name="Maheswari U."/>
            <person name="Martens C."/>
            <person name="Maumus F."/>
            <person name="Otillar R.P."/>
            <person name="Rayko E."/>
            <person name="Salamov A."/>
            <person name="Vandepoele K."/>
            <person name="Beszteri B."/>
            <person name="Gruber A."/>
            <person name="Heijde M."/>
            <person name="Katinka M."/>
            <person name="Mock T."/>
            <person name="Valentin K."/>
            <person name="Verret F."/>
            <person name="Berges J.A."/>
            <person name="Brownlee C."/>
            <person name="Cadoret J.P."/>
            <person name="Chiovitti A."/>
            <person name="Choi C.J."/>
            <person name="Coesel S."/>
            <person name="De Martino A."/>
            <person name="Detter J.C."/>
            <person name="Durkin C."/>
            <person name="Falciatore A."/>
            <person name="Fournet J."/>
            <person name="Haruta M."/>
            <person name="Huysman M.J."/>
            <person name="Jenkins B.D."/>
            <person name="Jiroutova K."/>
            <person name="Jorgensen R.E."/>
            <person name="Joubert Y."/>
            <person name="Kaplan A."/>
            <person name="Kroger N."/>
            <person name="Kroth P.G."/>
            <person name="La Roche J."/>
            <person name="Lindquist E."/>
            <person name="Lommer M."/>
            <person name="Martin-Jezequel V."/>
            <person name="Lopez P.J."/>
            <person name="Lucas S."/>
            <person name="Mangogna M."/>
            <person name="McGinnis K."/>
            <person name="Medlin L.K."/>
            <person name="Montsant A."/>
            <person name="Oudot-Le Secq M.P."/>
            <person name="Napoli C."/>
            <person name="Obornik M."/>
            <person name="Parker M.S."/>
            <person name="Petit J.L."/>
            <person name="Porcel B.M."/>
            <person name="Poulsen N."/>
            <person name="Robison M."/>
            <person name="Rychlewski L."/>
            <person name="Rynearson T.A."/>
            <person name="Schmutz J."/>
            <person name="Shapiro H."/>
            <person name="Siaut M."/>
            <person name="Stanley M."/>
            <person name="Sussman M.R."/>
            <person name="Taylor A.R."/>
            <person name="Vardi A."/>
            <person name="von Dassow P."/>
            <person name="Vyverman W."/>
            <person name="Willis A."/>
            <person name="Wyrwicz L.S."/>
            <person name="Rokhsar D.S."/>
            <person name="Weissenbach J."/>
            <person name="Armbrust E.V."/>
            <person name="Green B.R."/>
            <person name="Van de Peer Y."/>
            <person name="Grigoriev I.V."/>
        </authorList>
    </citation>
    <scope>NUCLEOTIDE SEQUENCE [LARGE SCALE GENOMIC DNA]</scope>
    <source>
        <strain evidence="3 4">CCAP 1055/1</strain>
    </source>
</reference>
<dbReference type="EMBL" id="CM000617">
    <property type="protein sequence ID" value="EEC46119.1"/>
    <property type="molecule type" value="Genomic_DNA"/>
</dbReference>
<feature type="region of interest" description="Disordered" evidence="1">
    <location>
        <begin position="232"/>
        <end position="253"/>
    </location>
</feature>
<dbReference type="InterPro" id="IPR012340">
    <property type="entry name" value="NA-bd_OB-fold"/>
</dbReference>
<evidence type="ECO:0000256" key="1">
    <source>
        <dbReference type="SAM" id="MobiDB-lite"/>
    </source>
</evidence>
<dbReference type="Gene3D" id="2.40.50.140">
    <property type="entry name" value="Nucleic acid-binding proteins"/>
    <property type="match status" value="1"/>
</dbReference>
<dbReference type="PANTHER" id="PTHR46565">
    <property type="entry name" value="COLD SHOCK DOMAIN PROTEIN 2"/>
    <property type="match status" value="1"/>
</dbReference>
<dbReference type="GeneID" id="7203169"/>
<dbReference type="SMART" id="SM00357">
    <property type="entry name" value="CSP"/>
    <property type="match status" value="1"/>
</dbReference>
<evidence type="ECO:0000313" key="4">
    <source>
        <dbReference type="Proteomes" id="UP000000759"/>
    </source>
</evidence>
<dbReference type="PaxDb" id="2850-Phatr47905"/>
<dbReference type="KEGG" id="pti:PHATRDRAFT_47905"/>
<keyword evidence="4" id="KW-1185">Reference proteome</keyword>
<dbReference type="STRING" id="556484.B7G5B5"/>
<dbReference type="CDD" id="cd04458">
    <property type="entry name" value="CSP_CDS"/>
    <property type="match status" value="1"/>
</dbReference>
<proteinExistence type="predicted"/>
<dbReference type="SUPFAM" id="SSF50249">
    <property type="entry name" value="Nucleic acid-binding proteins"/>
    <property type="match status" value="1"/>
</dbReference>
<gene>
    <name evidence="3" type="ORF">PHATRDRAFT_47905</name>
</gene>
<dbReference type="eggNOG" id="KOG3070">
    <property type="taxonomic scope" value="Eukaryota"/>
</dbReference>
<dbReference type="PANTHER" id="PTHR46565:SF20">
    <property type="entry name" value="COLD SHOCK DOMAIN-CONTAINING PROTEIN 4"/>
    <property type="match status" value="1"/>
</dbReference>
<protein>
    <recommendedName>
        <fullName evidence="2">CSD domain-containing protein</fullName>
    </recommendedName>
</protein>
<dbReference type="PROSITE" id="PS51857">
    <property type="entry name" value="CSD_2"/>
    <property type="match status" value="1"/>
</dbReference>
<dbReference type="InParanoid" id="B7G5B5"/>
<organism evidence="3 4">
    <name type="scientific">Phaeodactylum tricornutum (strain CCAP 1055/1)</name>
    <dbReference type="NCBI Taxonomy" id="556484"/>
    <lineage>
        <taxon>Eukaryota</taxon>
        <taxon>Sar</taxon>
        <taxon>Stramenopiles</taxon>
        <taxon>Ochrophyta</taxon>
        <taxon>Bacillariophyta</taxon>
        <taxon>Bacillariophyceae</taxon>
        <taxon>Bacillariophycidae</taxon>
        <taxon>Naviculales</taxon>
        <taxon>Phaeodactylaceae</taxon>
        <taxon>Phaeodactylum</taxon>
    </lineage>
</organism>
<feature type="compositionally biased region" description="Low complexity" evidence="1">
    <location>
        <begin position="277"/>
        <end position="286"/>
    </location>
</feature>
<evidence type="ECO:0000313" key="3">
    <source>
        <dbReference type="EMBL" id="EEC46119.1"/>
    </source>
</evidence>
<dbReference type="Pfam" id="PF00313">
    <property type="entry name" value="CSD"/>
    <property type="match status" value="1"/>
</dbReference>
<name>B7G5B5_PHATC</name>
<sequence>MSKVQGTVKWFDSRKGYGFVAPTSDNSPTAEEIFVHQTSIQSEGAYRTLVENSEIEFDVEKEAESGKFKAINVTAPGGGPIKPPRRTRSKKVPNEDGVGEDVETPAPEEPHSRGRNRKGRRKPDGPPKQRTPFFHESIADEAKTQIQAKGFELGDKSTVDVSFGDNRIKLGQGGYAGLAHASGMLAEGTYTCDNKGLVSFKWERALKFGGGTWKHSDTGDLLMKLSLTEDDVSPVTPGETPESLWGAGKTDPKEALEANGFQMRRAVLTRPVRGRRSAPPSSSAAE</sequence>
<dbReference type="Proteomes" id="UP000000759">
    <property type="component" value="Chromosome 15"/>
</dbReference>
<dbReference type="InterPro" id="IPR002059">
    <property type="entry name" value="CSP_DNA-bd"/>
</dbReference>
<dbReference type="PRINTS" id="PR00050">
    <property type="entry name" value="COLDSHOCK"/>
</dbReference>
<feature type="region of interest" description="Disordered" evidence="1">
    <location>
        <begin position="267"/>
        <end position="286"/>
    </location>
</feature>
<evidence type="ECO:0000259" key="2">
    <source>
        <dbReference type="PROSITE" id="PS51857"/>
    </source>
</evidence>
<feature type="domain" description="CSD" evidence="2">
    <location>
        <begin position="3"/>
        <end position="75"/>
    </location>
</feature>
<dbReference type="RefSeq" id="XP_002182218.1">
    <property type="nucleotide sequence ID" value="XM_002182182.1"/>
</dbReference>
<dbReference type="GO" id="GO:0003676">
    <property type="term" value="F:nucleic acid binding"/>
    <property type="evidence" value="ECO:0007669"/>
    <property type="project" value="InterPro"/>
</dbReference>